<proteinExistence type="predicted"/>
<name>A0AAD1WK51_PELCU</name>
<accession>A0AAD1WK51</accession>
<feature type="chain" id="PRO_5042059628" evidence="2">
    <location>
        <begin position="19"/>
        <end position="61"/>
    </location>
</feature>
<feature type="signal peptide" evidence="2">
    <location>
        <begin position="1"/>
        <end position="18"/>
    </location>
</feature>
<evidence type="ECO:0000256" key="1">
    <source>
        <dbReference type="SAM" id="MobiDB-lite"/>
    </source>
</evidence>
<dbReference type="EMBL" id="OW240919">
    <property type="protein sequence ID" value="CAH2310768.1"/>
    <property type="molecule type" value="Genomic_DNA"/>
</dbReference>
<evidence type="ECO:0000313" key="4">
    <source>
        <dbReference type="Proteomes" id="UP001295444"/>
    </source>
</evidence>
<gene>
    <name evidence="3" type="ORF">PECUL_23A061478</name>
</gene>
<dbReference type="Proteomes" id="UP001295444">
    <property type="component" value="Chromosome 08"/>
</dbReference>
<reference evidence="3" key="1">
    <citation type="submission" date="2022-03" db="EMBL/GenBank/DDBJ databases">
        <authorList>
            <person name="Alioto T."/>
            <person name="Alioto T."/>
            <person name="Gomez Garrido J."/>
        </authorList>
    </citation>
    <scope>NUCLEOTIDE SEQUENCE</scope>
</reference>
<keyword evidence="4" id="KW-1185">Reference proteome</keyword>
<sequence length="61" mass="6229">MLSRALGITDLLVPVVSARPAVGGGRGLATSRKPGPRVPPAPGFLHGRGKAKTTSKATRQN</sequence>
<evidence type="ECO:0000313" key="3">
    <source>
        <dbReference type="EMBL" id="CAH2310768.1"/>
    </source>
</evidence>
<organism evidence="3 4">
    <name type="scientific">Pelobates cultripes</name>
    <name type="common">Western spadefoot toad</name>
    <dbReference type="NCBI Taxonomy" id="61616"/>
    <lineage>
        <taxon>Eukaryota</taxon>
        <taxon>Metazoa</taxon>
        <taxon>Chordata</taxon>
        <taxon>Craniata</taxon>
        <taxon>Vertebrata</taxon>
        <taxon>Euteleostomi</taxon>
        <taxon>Amphibia</taxon>
        <taxon>Batrachia</taxon>
        <taxon>Anura</taxon>
        <taxon>Pelobatoidea</taxon>
        <taxon>Pelobatidae</taxon>
        <taxon>Pelobates</taxon>
    </lineage>
</organism>
<dbReference type="AlphaFoldDB" id="A0AAD1WK51"/>
<feature type="region of interest" description="Disordered" evidence="1">
    <location>
        <begin position="20"/>
        <end position="61"/>
    </location>
</feature>
<keyword evidence="2" id="KW-0732">Signal</keyword>
<evidence type="ECO:0000256" key="2">
    <source>
        <dbReference type="SAM" id="SignalP"/>
    </source>
</evidence>
<protein>
    <submittedName>
        <fullName evidence="3">Uncharacterized protein</fullName>
    </submittedName>
</protein>